<evidence type="ECO:0000313" key="1">
    <source>
        <dbReference type="EMBL" id="TYH66249.1"/>
    </source>
</evidence>
<organism evidence="1 2">
    <name type="scientific">Gossypium tomentosum</name>
    <name type="common">Hawaiian cotton</name>
    <name type="synonym">Gossypium sandvicense</name>
    <dbReference type="NCBI Taxonomy" id="34277"/>
    <lineage>
        <taxon>Eukaryota</taxon>
        <taxon>Viridiplantae</taxon>
        <taxon>Streptophyta</taxon>
        <taxon>Embryophyta</taxon>
        <taxon>Tracheophyta</taxon>
        <taxon>Spermatophyta</taxon>
        <taxon>Magnoliopsida</taxon>
        <taxon>eudicotyledons</taxon>
        <taxon>Gunneridae</taxon>
        <taxon>Pentapetalae</taxon>
        <taxon>rosids</taxon>
        <taxon>malvids</taxon>
        <taxon>Malvales</taxon>
        <taxon>Malvaceae</taxon>
        <taxon>Malvoideae</taxon>
        <taxon>Gossypium</taxon>
    </lineage>
</organism>
<name>A0A5D2KHL9_GOSTO</name>
<sequence length="60" mass="7118">MLDKLNIQQSREVESKMNIRGQAFIDDERIRRLSSSSAKRESSNCSRRLNTGYSYFFIHF</sequence>
<accession>A0A5D2KHL9</accession>
<proteinExistence type="predicted"/>
<dbReference type="AlphaFoldDB" id="A0A5D2KHL9"/>
<gene>
    <name evidence="1" type="ORF">ES332_D06G109600v1</name>
</gene>
<protein>
    <submittedName>
        <fullName evidence="1">Uncharacterized protein</fullName>
    </submittedName>
</protein>
<dbReference type="Proteomes" id="UP000322667">
    <property type="component" value="Chromosome D06"/>
</dbReference>
<dbReference type="EMBL" id="CM017628">
    <property type="protein sequence ID" value="TYH66249.1"/>
    <property type="molecule type" value="Genomic_DNA"/>
</dbReference>
<reference evidence="1 2" key="1">
    <citation type="submission" date="2019-07" db="EMBL/GenBank/DDBJ databases">
        <title>WGS assembly of Gossypium tomentosum.</title>
        <authorList>
            <person name="Chen Z.J."/>
            <person name="Sreedasyam A."/>
            <person name="Ando A."/>
            <person name="Song Q."/>
            <person name="De L."/>
            <person name="Hulse-Kemp A."/>
            <person name="Ding M."/>
            <person name="Ye W."/>
            <person name="Kirkbride R."/>
            <person name="Jenkins J."/>
            <person name="Plott C."/>
            <person name="Lovell J."/>
            <person name="Lin Y.-M."/>
            <person name="Vaughn R."/>
            <person name="Liu B."/>
            <person name="Li W."/>
            <person name="Simpson S."/>
            <person name="Scheffler B."/>
            <person name="Saski C."/>
            <person name="Grover C."/>
            <person name="Hu G."/>
            <person name="Conover J."/>
            <person name="Carlson J."/>
            <person name="Shu S."/>
            <person name="Boston L."/>
            <person name="Williams M."/>
            <person name="Peterson D."/>
            <person name="Mcgee K."/>
            <person name="Jones D."/>
            <person name="Wendel J."/>
            <person name="Stelly D."/>
            <person name="Grimwood J."/>
            <person name="Schmutz J."/>
        </authorList>
    </citation>
    <scope>NUCLEOTIDE SEQUENCE [LARGE SCALE GENOMIC DNA]</scope>
    <source>
        <strain evidence="1">7179.01</strain>
    </source>
</reference>
<keyword evidence="2" id="KW-1185">Reference proteome</keyword>
<evidence type="ECO:0000313" key="2">
    <source>
        <dbReference type="Proteomes" id="UP000322667"/>
    </source>
</evidence>